<dbReference type="Pfam" id="PF07690">
    <property type="entry name" value="MFS_1"/>
    <property type="match status" value="1"/>
</dbReference>
<dbReference type="PANTHER" id="PTHR23514">
    <property type="entry name" value="BYPASS OF STOP CODON PROTEIN 6"/>
    <property type="match status" value="1"/>
</dbReference>
<keyword evidence="6 7" id="KW-0472">Membrane</keyword>
<feature type="transmembrane region" description="Helical" evidence="7">
    <location>
        <begin position="363"/>
        <end position="387"/>
    </location>
</feature>
<evidence type="ECO:0000256" key="3">
    <source>
        <dbReference type="ARBA" id="ARBA00022448"/>
    </source>
</evidence>
<organism evidence="9 10">
    <name type="scientific">Ligilactobacillus agilis</name>
    <dbReference type="NCBI Taxonomy" id="1601"/>
    <lineage>
        <taxon>Bacteria</taxon>
        <taxon>Bacillati</taxon>
        <taxon>Bacillota</taxon>
        <taxon>Bacilli</taxon>
        <taxon>Lactobacillales</taxon>
        <taxon>Lactobacillaceae</taxon>
        <taxon>Ligilactobacillus</taxon>
    </lineage>
</organism>
<evidence type="ECO:0000256" key="7">
    <source>
        <dbReference type="SAM" id="Phobius"/>
    </source>
</evidence>
<evidence type="ECO:0000256" key="1">
    <source>
        <dbReference type="ARBA" id="ARBA00004651"/>
    </source>
</evidence>
<dbReference type="InterPro" id="IPR051788">
    <property type="entry name" value="MFS_Transporter"/>
</dbReference>
<feature type="transmembrane region" description="Helical" evidence="7">
    <location>
        <begin position="72"/>
        <end position="90"/>
    </location>
</feature>
<feature type="domain" description="Major facilitator superfamily (MFS) profile" evidence="8">
    <location>
        <begin position="6"/>
        <end position="391"/>
    </location>
</feature>
<name>A0A2I2A9B4_9LACO</name>
<evidence type="ECO:0000256" key="6">
    <source>
        <dbReference type="ARBA" id="ARBA00023136"/>
    </source>
</evidence>
<sequence length="395" mass="42622">MMAVLLLLTIYIGFIGLGIPDSLFGPAWPVIYKEFGVSLASANYVSFVISGLTVVSSLVAPSVIARLKTAKVAALSTALTAIGLLGFAYAPNLWWLCLWGIPLGLGAGAIDTALNNYVALHYHPSQMNFLHCFYGIGVSLSPAIMSLALQDHNNWRAGYRWAFYIQAAITLIIVLSFPLWQKVHPEVKEEKATVHNHPGLMELLKQPLVLITCLVFMGSVAIEITTGSWGSTYLVNAKNLSPELAAGLITLYYVGMAGGRFFGGIVANYWRCWTLIKLSVSLTIVAIGILFLPLPELVAGFALFLLGFGNGQLYPNLLALTPVHFGKEASQTVMGLQLAFSYGGGLLLLPILFGYIAQAFGSGLFAAYLLVLALVTLVSMLMLLYLLKQAGIKQQ</sequence>
<evidence type="ECO:0000256" key="5">
    <source>
        <dbReference type="ARBA" id="ARBA00022989"/>
    </source>
</evidence>
<keyword evidence="4 7" id="KW-0812">Transmembrane</keyword>
<dbReference type="GO" id="GO:0022857">
    <property type="term" value="F:transmembrane transporter activity"/>
    <property type="evidence" value="ECO:0007669"/>
    <property type="project" value="InterPro"/>
</dbReference>
<feature type="transmembrane region" description="Helical" evidence="7">
    <location>
        <begin position="300"/>
        <end position="321"/>
    </location>
</feature>
<feature type="transmembrane region" description="Helical" evidence="7">
    <location>
        <begin position="44"/>
        <end position="65"/>
    </location>
</feature>
<keyword evidence="3" id="KW-0813">Transport</keyword>
<evidence type="ECO:0000313" key="10">
    <source>
        <dbReference type="Proteomes" id="UP000234579"/>
    </source>
</evidence>
<evidence type="ECO:0000256" key="4">
    <source>
        <dbReference type="ARBA" id="ARBA00022692"/>
    </source>
</evidence>
<feature type="transmembrane region" description="Helical" evidence="7">
    <location>
        <begin position="275"/>
        <end position="294"/>
    </location>
</feature>
<comment type="subcellular location">
    <subcellularLocation>
        <location evidence="1">Cell membrane</location>
        <topology evidence="1">Multi-pass membrane protein</topology>
    </subcellularLocation>
</comment>
<feature type="transmembrane region" description="Helical" evidence="7">
    <location>
        <begin position="207"/>
        <end position="224"/>
    </location>
</feature>
<dbReference type="PANTHER" id="PTHR23514:SF3">
    <property type="entry name" value="BYPASS OF STOP CODON PROTEIN 6"/>
    <property type="match status" value="1"/>
</dbReference>
<comment type="similarity">
    <text evidence="2">Belongs to the major facilitator superfamily.</text>
</comment>
<accession>A0A2I2A9B4</accession>
<gene>
    <name evidence="9" type="ORF">CYR79_08655</name>
</gene>
<reference evidence="10" key="1">
    <citation type="submission" date="2017-12" db="EMBL/GenBank/DDBJ databases">
        <authorList>
            <person name="Christensen H."/>
        </authorList>
    </citation>
    <scope>NUCLEOTIDE SEQUENCE [LARGE SCALE GENOMIC DNA]</scope>
    <source>
        <strain evidence="10">268A</strain>
    </source>
</reference>
<dbReference type="Gene3D" id="1.20.1250.20">
    <property type="entry name" value="MFS general substrate transporter like domains"/>
    <property type="match status" value="2"/>
</dbReference>
<dbReference type="InterPro" id="IPR020846">
    <property type="entry name" value="MFS_dom"/>
</dbReference>
<dbReference type="InterPro" id="IPR011701">
    <property type="entry name" value="MFS"/>
</dbReference>
<protein>
    <submittedName>
        <fullName evidence="9">MFS transporter</fullName>
    </submittedName>
</protein>
<dbReference type="InterPro" id="IPR036259">
    <property type="entry name" value="MFS_trans_sf"/>
</dbReference>
<keyword evidence="5 7" id="KW-1133">Transmembrane helix</keyword>
<feature type="transmembrane region" description="Helical" evidence="7">
    <location>
        <begin position="244"/>
        <end position="263"/>
    </location>
</feature>
<evidence type="ECO:0000313" key="9">
    <source>
        <dbReference type="EMBL" id="PLA75974.1"/>
    </source>
</evidence>
<feature type="transmembrane region" description="Helical" evidence="7">
    <location>
        <begin position="129"/>
        <end position="149"/>
    </location>
</feature>
<dbReference type="Proteomes" id="UP000234579">
    <property type="component" value="Unassembled WGS sequence"/>
</dbReference>
<feature type="transmembrane region" description="Helical" evidence="7">
    <location>
        <begin position="333"/>
        <end position="357"/>
    </location>
</feature>
<proteinExistence type="inferred from homology"/>
<feature type="transmembrane region" description="Helical" evidence="7">
    <location>
        <begin position="96"/>
        <end position="117"/>
    </location>
</feature>
<dbReference type="AlphaFoldDB" id="A0A2I2A9B4"/>
<dbReference type="GO" id="GO:0005886">
    <property type="term" value="C:plasma membrane"/>
    <property type="evidence" value="ECO:0007669"/>
    <property type="project" value="UniProtKB-SubCell"/>
</dbReference>
<dbReference type="EMBL" id="PKGI01000042">
    <property type="protein sequence ID" value="PLA75974.1"/>
    <property type="molecule type" value="Genomic_DNA"/>
</dbReference>
<feature type="transmembrane region" description="Helical" evidence="7">
    <location>
        <begin position="161"/>
        <end position="180"/>
    </location>
</feature>
<evidence type="ECO:0000256" key="2">
    <source>
        <dbReference type="ARBA" id="ARBA00008335"/>
    </source>
</evidence>
<evidence type="ECO:0000259" key="8">
    <source>
        <dbReference type="PROSITE" id="PS50850"/>
    </source>
</evidence>
<comment type="caution">
    <text evidence="9">The sequence shown here is derived from an EMBL/GenBank/DDBJ whole genome shotgun (WGS) entry which is preliminary data.</text>
</comment>
<dbReference type="PROSITE" id="PS50850">
    <property type="entry name" value="MFS"/>
    <property type="match status" value="1"/>
</dbReference>
<dbReference type="SUPFAM" id="SSF103473">
    <property type="entry name" value="MFS general substrate transporter"/>
    <property type="match status" value="1"/>
</dbReference>